<sequence>MMLNNELNDYSKQDPFDEIDEPIFSESNLEGYSDFYKDSEESKVWWIYRIGVIGEFLFSFDKKKIYNLFLDYPHNMTEEEVKIFDSENPFWRDFFSR</sequence>
<accession>E8JXQ0</accession>
<dbReference type="Proteomes" id="UP000002815">
    <property type="component" value="Unassembled WGS sequence"/>
</dbReference>
<dbReference type="EMBL" id="AEVD01000001">
    <property type="protein sequence ID" value="EFX37638.1"/>
    <property type="molecule type" value="Genomic_DNA"/>
</dbReference>
<dbReference type="GeneID" id="29746998"/>
<dbReference type="InterPro" id="IPR056092">
    <property type="entry name" value="DUF7675"/>
</dbReference>
<organism evidence="2 3">
    <name type="scientific">Streptococcus infantis ATCC 700779</name>
    <dbReference type="NCBI Taxonomy" id="889204"/>
    <lineage>
        <taxon>Bacteria</taxon>
        <taxon>Bacillati</taxon>
        <taxon>Bacillota</taxon>
        <taxon>Bacilli</taxon>
        <taxon>Lactobacillales</taxon>
        <taxon>Streptococcaceae</taxon>
        <taxon>Streptococcus</taxon>
    </lineage>
</organism>
<dbReference type="Pfam" id="PF24723">
    <property type="entry name" value="DUF7675"/>
    <property type="match status" value="1"/>
</dbReference>
<keyword evidence="3" id="KW-1185">Reference proteome</keyword>
<name>E8JXQ0_9STRE</name>
<comment type="caution">
    <text evidence="2">The sequence shown here is derived from an EMBL/GenBank/DDBJ whole genome shotgun (WGS) entry which is preliminary data.</text>
</comment>
<gene>
    <name evidence="2" type="ORF">HMPREF9423_0013</name>
</gene>
<protein>
    <recommendedName>
        <fullName evidence="1">DUF7675 domain-containing protein</fullName>
    </recommendedName>
</protein>
<dbReference type="PATRIC" id="fig|889204.5.peg.1749"/>
<dbReference type="eggNOG" id="ENOG50304D7">
    <property type="taxonomic scope" value="Bacteria"/>
</dbReference>
<evidence type="ECO:0000313" key="3">
    <source>
        <dbReference type="Proteomes" id="UP000002815"/>
    </source>
</evidence>
<reference evidence="2 3" key="1">
    <citation type="submission" date="2010-12" db="EMBL/GenBank/DDBJ databases">
        <authorList>
            <person name="Muzny D."/>
            <person name="Qin X."/>
            <person name="Deng J."/>
            <person name="Jiang H."/>
            <person name="Liu Y."/>
            <person name="Qu J."/>
            <person name="Song X.-Z."/>
            <person name="Zhang L."/>
            <person name="Thornton R."/>
            <person name="Coyle M."/>
            <person name="Francisco L."/>
            <person name="Jackson L."/>
            <person name="Javaid M."/>
            <person name="Korchina V."/>
            <person name="Kovar C."/>
            <person name="Mata R."/>
            <person name="Mathew T."/>
            <person name="Ngo R."/>
            <person name="Nguyen L."/>
            <person name="Nguyen N."/>
            <person name="Okwuonu G."/>
            <person name="Ongeri F."/>
            <person name="Pham C."/>
            <person name="Simmons D."/>
            <person name="Wilczek-Boney K."/>
            <person name="Hale W."/>
            <person name="Jakkamsetti A."/>
            <person name="Pham P."/>
            <person name="Ruth R."/>
            <person name="San Lucas F."/>
            <person name="Warren J."/>
            <person name="Zhang J."/>
            <person name="Zhao Z."/>
            <person name="Zhou C."/>
            <person name="Zhu D."/>
            <person name="Lee S."/>
            <person name="Bess C."/>
            <person name="Blankenburg K."/>
            <person name="Forbes L."/>
            <person name="Fu Q."/>
            <person name="Gubbala S."/>
            <person name="Hirani K."/>
            <person name="Jayaseelan J.C."/>
            <person name="Lara F."/>
            <person name="Munidasa M."/>
            <person name="Palculict T."/>
            <person name="Patil S."/>
            <person name="Pu L.-L."/>
            <person name="Saada N."/>
            <person name="Tang L."/>
            <person name="Weissenberger G."/>
            <person name="Zhu Y."/>
            <person name="Hemphill L."/>
            <person name="Shang Y."/>
            <person name="Youmans B."/>
            <person name="Ayvaz T."/>
            <person name="Ross M."/>
            <person name="Santibanez J."/>
            <person name="Aqrawi P."/>
            <person name="Gross S."/>
            <person name="Joshi V."/>
            <person name="Fowler G."/>
            <person name="Nazareth L."/>
            <person name="Reid J."/>
            <person name="Worley K."/>
            <person name="Petrosino J."/>
            <person name="Highlander S."/>
            <person name="Gibbs R."/>
        </authorList>
    </citation>
    <scope>NUCLEOTIDE SEQUENCE [LARGE SCALE GENOMIC DNA]</scope>
    <source>
        <strain evidence="2 3">ATCC 700779</strain>
    </source>
</reference>
<dbReference type="RefSeq" id="WP_006147751.1">
    <property type="nucleotide sequence ID" value="NZ_AJTA01000049.1"/>
</dbReference>
<evidence type="ECO:0000313" key="2">
    <source>
        <dbReference type="EMBL" id="EFX37638.1"/>
    </source>
</evidence>
<feature type="domain" description="DUF7675" evidence="1">
    <location>
        <begin position="35"/>
        <end position="96"/>
    </location>
</feature>
<dbReference type="HOGENOM" id="CLU_2345473_0_0_9"/>
<evidence type="ECO:0000259" key="1">
    <source>
        <dbReference type="Pfam" id="PF24723"/>
    </source>
</evidence>
<proteinExistence type="predicted"/>
<dbReference type="AlphaFoldDB" id="E8JXQ0"/>